<evidence type="ECO:0000313" key="2">
    <source>
        <dbReference type="EMBL" id="CAD6187778.1"/>
    </source>
</evidence>
<keyword evidence="1" id="KW-0472">Membrane</keyword>
<comment type="caution">
    <text evidence="2">The sequence shown here is derived from an EMBL/GenBank/DDBJ whole genome shotgun (WGS) entry which is preliminary data.</text>
</comment>
<name>A0A8S1GZD1_9PELO</name>
<gene>
    <name evidence="2" type="ORF">CAUJ_LOCUS3697</name>
</gene>
<feature type="transmembrane region" description="Helical" evidence="1">
    <location>
        <begin position="43"/>
        <end position="66"/>
    </location>
</feature>
<organism evidence="2 3">
    <name type="scientific">Caenorhabditis auriculariae</name>
    <dbReference type="NCBI Taxonomy" id="2777116"/>
    <lineage>
        <taxon>Eukaryota</taxon>
        <taxon>Metazoa</taxon>
        <taxon>Ecdysozoa</taxon>
        <taxon>Nematoda</taxon>
        <taxon>Chromadorea</taxon>
        <taxon>Rhabditida</taxon>
        <taxon>Rhabditina</taxon>
        <taxon>Rhabditomorpha</taxon>
        <taxon>Rhabditoidea</taxon>
        <taxon>Rhabditidae</taxon>
        <taxon>Peloderinae</taxon>
        <taxon>Caenorhabditis</taxon>
    </lineage>
</organism>
<reference evidence="2" key="1">
    <citation type="submission" date="2020-10" db="EMBL/GenBank/DDBJ databases">
        <authorList>
            <person name="Kikuchi T."/>
        </authorList>
    </citation>
    <scope>NUCLEOTIDE SEQUENCE</scope>
    <source>
        <strain evidence="2">NKZ352</strain>
    </source>
</reference>
<accession>A0A8S1GZD1</accession>
<evidence type="ECO:0000313" key="3">
    <source>
        <dbReference type="Proteomes" id="UP000835052"/>
    </source>
</evidence>
<evidence type="ECO:0000256" key="1">
    <source>
        <dbReference type="SAM" id="Phobius"/>
    </source>
</evidence>
<keyword evidence="1" id="KW-0812">Transmembrane</keyword>
<keyword evidence="1" id="KW-1133">Transmembrane helix</keyword>
<sequence length="94" mass="10643">MAPALRKTATGRPRDASRRVEADRMPVLLSLFQERPPAASLQILFFVSVMNALSVLLNVLLFVLILRIRAEDLKSRRLTIQTVLRAEDGLHKSY</sequence>
<keyword evidence="3" id="KW-1185">Reference proteome</keyword>
<proteinExistence type="predicted"/>
<dbReference type="Proteomes" id="UP000835052">
    <property type="component" value="Unassembled WGS sequence"/>
</dbReference>
<dbReference type="EMBL" id="CAJGYM010000007">
    <property type="protein sequence ID" value="CAD6187778.1"/>
    <property type="molecule type" value="Genomic_DNA"/>
</dbReference>
<dbReference type="AlphaFoldDB" id="A0A8S1GZD1"/>
<protein>
    <submittedName>
        <fullName evidence="2">Uncharacterized protein</fullName>
    </submittedName>
</protein>